<evidence type="ECO:0000256" key="7">
    <source>
        <dbReference type="SAM" id="Phobius"/>
    </source>
</evidence>
<accession>A0AAI9NZ91</accession>
<evidence type="ECO:0000256" key="1">
    <source>
        <dbReference type="ARBA" id="ARBA00004651"/>
    </source>
</evidence>
<feature type="transmembrane region" description="Helical" evidence="7">
    <location>
        <begin position="442"/>
        <end position="466"/>
    </location>
</feature>
<feature type="transmembrane region" description="Helical" evidence="7">
    <location>
        <begin position="20"/>
        <end position="39"/>
    </location>
</feature>
<dbReference type="PANTHER" id="PTHR30572:SF4">
    <property type="entry name" value="ABC TRANSPORTER PERMEASE YTRF"/>
    <property type="match status" value="1"/>
</dbReference>
<comment type="similarity">
    <text evidence="6">Belongs to the ABC-4 integral membrane protein family.</text>
</comment>
<gene>
    <name evidence="9" type="ORF">COEU31_20150</name>
</gene>
<feature type="transmembrane region" description="Helical" evidence="7">
    <location>
        <begin position="397"/>
        <end position="421"/>
    </location>
</feature>
<feature type="transmembrane region" description="Helical" evidence="7">
    <location>
        <begin position="337"/>
        <end position="364"/>
    </location>
</feature>
<evidence type="ECO:0000313" key="10">
    <source>
        <dbReference type="Proteomes" id="UP000660047"/>
    </source>
</evidence>
<protein>
    <recommendedName>
        <fullName evidence="8">ABC3 transporter permease C-terminal domain-containing protein</fullName>
    </recommendedName>
</protein>
<reference evidence="9" key="1">
    <citation type="submission" date="2020-06" db="EMBL/GenBank/DDBJ databases">
        <title>Characterization of fructooligosaccharide metabolism and fructooligosaccharide-degrading enzymes in human commensal butyrate producers.</title>
        <authorList>
            <person name="Tanno H."/>
            <person name="Fujii T."/>
            <person name="Hirano K."/>
            <person name="Maeno S."/>
            <person name="Tonozuka T."/>
            <person name="Sakamoto M."/>
            <person name="Ohkuma M."/>
            <person name="Tochio T."/>
            <person name="Endo A."/>
        </authorList>
    </citation>
    <scope>NUCLEOTIDE SEQUENCE</scope>
    <source>
        <strain evidence="9">JCM 31265</strain>
    </source>
</reference>
<feature type="transmembrane region" description="Helical" evidence="7">
    <location>
        <begin position="817"/>
        <end position="835"/>
    </location>
</feature>
<sequence>MKTNLFLITKYWRYHKKQFASMLTSIVILTAFLLIALLMERTECRRQYDDKLRGSSKTFYLYSNLGSDAYEEMSQDKRVSMIGRTAICGKLGNDKTQYTYGTYIDDTAEELEYVKLSSGRFPEKTGEAAVYDYVLEDMFFTVDPDSYVGKEVTFDSYELDDTYLVRTGRHVGQITFTITGVLCTDSRRDLKENRVDWGSDLSEVQMPTIYLWRDDCDLDESTFVYTAVSLYGDDEITEQSESAMEEFAQDYYDKTGIWPRSGRSRSAAEDICNITLGNEKLNSESYLSDSVQGILYFSVIAVILSAISLFGVMITVMSERQKSLDIVRDIGASRMKVAWIHILEWGILLVSGVVCGGVVGITVYEVILEIQSRFLGLPKLRGYTVEWCVQQITENPFVISVVCATGTFTLGYLLFYIYLHIKSRRRLIRRDRVRSFGRIKSVVSGIPFANIMQMLSVALILFAAVMCYAFCSMDGKGKGYFHNDDLDRDTYYTYGQLDMETSDVDICLYDQGSGITGGVLLTDTGLTEDGRKSIADMNEVKSIESFSTNDGYDIFYDRNDENIPDGLWQAEVQFPEDADEFYRADDRFYFNVPAIWLDDNGMRKLDKYVKEGAIGTHENGVACVEYEYDGMTAESPYKIGDVMHTMTVNGKGEYKETVEIVDAIIVIPETTKESDPVLYAGLGRASQYGYAIVASQDTAVSIGMFKTCYDVTYISLSNRGDIDKVVSRFADILDSSMELRIRTIDECDKEYREAYISQYASTICLFFILLIMAAWGYWGLVTMRYQNGRRNVAIMRALGMEKRSWNMTFVWHNIRNALVSCAVGSGMVYGMRWLLRYKYEQALNMFNWPETDLWNVDADVIKEVTRLQHVFLFDSEIFVVPVGRALILIGTFLVVISTIITVLVIHRKKSEEIIDDLAEKE</sequence>
<keyword evidence="3 7" id="KW-0812">Transmembrane</keyword>
<proteinExistence type="inferred from homology"/>
<comment type="caution">
    <text evidence="9">The sequence shown here is derived from an EMBL/GenBank/DDBJ whole genome shotgun (WGS) entry which is preliminary data.</text>
</comment>
<dbReference type="RefSeq" id="WP_055222399.1">
    <property type="nucleotide sequence ID" value="NZ_BLYL01000012.1"/>
</dbReference>
<dbReference type="EMBL" id="BLYL01000012">
    <property type="protein sequence ID" value="GFO94969.1"/>
    <property type="molecule type" value="Genomic_DNA"/>
</dbReference>
<keyword evidence="5 7" id="KW-0472">Membrane</keyword>
<dbReference type="PANTHER" id="PTHR30572">
    <property type="entry name" value="MEMBRANE COMPONENT OF TRANSPORTER-RELATED"/>
    <property type="match status" value="1"/>
</dbReference>
<dbReference type="GO" id="GO:0022857">
    <property type="term" value="F:transmembrane transporter activity"/>
    <property type="evidence" value="ECO:0007669"/>
    <property type="project" value="TreeGrafter"/>
</dbReference>
<dbReference type="InterPro" id="IPR003838">
    <property type="entry name" value="ABC3_permease_C"/>
</dbReference>
<evidence type="ECO:0000256" key="3">
    <source>
        <dbReference type="ARBA" id="ARBA00022692"/>
    </source>
</evidence>
<comment type="subcellular location">
    <subcellularLocation>
        <location evidence="1">Cell membrane</location>
        <topology evidence="1">Multi-pass membrane protein</topology>
    </subcellularLocation>
</comment>
<dbReference type="InterPro" id="IPR050250">
    <property type="entry name" value="Macrolide_Exporter_MacB"/>
</dbReference>
<feature type="transmembrane region" description="Helical" evidence="7">
    <location>
        <begin position="294"/>
        <end position="316"/>
    </location>
</feature>
<evidence type="ECO:0000256" key="6">
    <source>
        <dbReference type="ARBA" id="ARBA00038076"/>
    </source>
</evidence>
<dbReference type="Pfam" id="PF02687">
    <property type="entry name" value="FtsX"/>
    <property type="match status" value="1"/>
</dbReference>
<dbReference type="AlphaFoldDB" id="A0AAI9NZ91"/>
<feature type="domain" description="ABC3 transporter permease C-terminal" evidence="8">
    <location>
        <begin position="297"/>
        <end position="367"/>
    </location>
</feature>
<feature type="transmembrane region" description="Helical" evidence="7">
    <location>
        <begin position="885"/>
        <end position="905"/>
    </location>
</feature>
<organism evidence="9 10">
    <name type="scientific">Coprococcus eutactus</name>
    <dbReference type="NCBI Taxonomy" id="33043"/>
    <lineage>
        <taxon>Bacteria</taxon>
        <taxon>Bacillati</taxon>
        <taxon>Bacillota</taxon>
        <taxon>Clostridia</taxon>
        <taxon>Lachnospirales</taxon>
        <taxon>Lachnospiraceae</taxon>
        <taxon>Coprococcus</taxon>
    </lineage>
</organism>
<evidence type="ECO:0000259" key="8">
    <source>
        <dbReference type="Pfam" id="PF02687"/>
    </source>
</evidence>
<evidence type="ECO:0000313" key="9">
    <source>
        <dbReference type="EMBL" id="GFO94969.1"/>
    </source>
</evidence>
<evidence type="ECO:0000256" key="4">
    <source>
        <dbReference type="ARBA" id="ARBA00022989"/>
    </source>
</evidence>
<evidence type="ECO:0000256" key="2">
    <source>
        <dbReference type="ARBA" id="ARBA00022475"/>
    </source>
</evidence>
<name>A0AAI9NZ91_9FIRM</name>
<keyword evidence="2" id="KW-1003">Cell membrane</keyword>
<feature type="transmembrane region" description="Helical" evidence="7">
    <location>
        <begin position="759"/>
        <end position="780"/>
    </location>
</feature>
<dbReference type="GO" id="GO:0005886">
    <property type="term" value="C:plasma membrane"/>
    <property type="evidence" value="ECO:0007669"/>
    <property type="project" value="UniProtKB-SubCell"/>
</dbReference>
<evidence type="ECO:0000256" key="5">
    <source>
        <dbReference type="ARBA" id="ARBA00023136"/>
    </source>
</evidence>
<keyword evidence="4 7" id="KW-1133">Transmembrane helix</keyword>
<dbReference type="Proteomes" id="UP000660047">
    <property type="component" value="Unassembled WGS sequence"/>
</dbReference>